<accession>A0A1M5C6W6</accession>
<evidence type="ECO:0000259" key="1">
    <source>
        <dbReference type="SMART" id="SM00496"/>
    </source>
</evidence>
<feature type="domain" description="Nuclease associated modular" evidence="1">
    <location>
        <begin position="37"/>
        <end position="53"/>
    </location>
</feature>
<dbReference type="InterPro" id="IPR003611">
    <property type="entry name" value="NUMOD3"/>
</dbReference>
<reference evidence="3" key="1">
    <citation type="submission" date="2016-11" db="EMBL/GenBank/DDBJ databases">
        <authorList>
            <person name="Varghese N."/>
            <person name="Submissions S."/>
        </authorList>
    </citation>
    <scope>NUCLEOTIDE SEQUENCE [LARGE SCALE GENOMIC DNA]</scope>
    <source>
        <strain evidence="3">DSM 27370</strain>
    </source>
</reference>
<dbReference type="STRING" id="1346286.SAMN05444362_10752"/>
<dbReference type="EMBL" id="FQUC01000007">
    <property type="protein sequence ID" value="SHF50396.1"/>
    <property type="molecule type" value="Genomic_DNA"/>
</dbReference>
<dbReference type="AlphaFoldDB" id="A0A1M5C6W6"/>
<feature type="domain" description="Nuclease associated modular" evidence="1">
    <location>
        <begin position="13"/>
        <end position="29"/>
    </location>
</feature>
<gene>
    <name evidence="2" type="ORF">SAMN05444362_10752</name>
</gene>
<dbReference type="SUPFAM" id="SSF64496">
    <property type="entry name" value="DNA-binding domain of intron-encoded endonucleases"/>
    <property type="match status" value="1"/>
</dbReference>
<protein>
    <submittedName>
        <fullName evidence="2">NUMOD3 motif-containing protein</fullName>
    </submittedName>
</protein>
<keyword evidence="3" id="KW-1185">Reference proteome</keyword>
<evidence type="ECO:0000313" key="3">
    <source>
        <dbReference type="Proteomes" id="UP000184480"/>
    </source>
</evidence>
<dbReference type="Proteomes" id="UP000184480">
    <property type="component" value="Unassembled WGS sequence"/>
</dbReference>
<dbReference type="RefSeq" id="WP_062179343.1">
    <property type="nucleotide sequence ID" value="NZ_BBXL01000007.1"/>
</dbReference>
<sequence length="67" mass="7743">MIIIITEDMAKRLFREASEATKTLMSIKKQGCNNPNYGKKRSEETRKKISNSLKMAWENIPNKPSNE</sequence>
<dbReference type="SMART" id="SM00496">
    <property type="entry name" value="IENR2"/>
    <property type="match status" value="2"/>
</dbReference>
<evidence type="ECO:0000313" key="2">
    <source>
        <dbReference type="EMBL" id="SHF50396.1"/>
    </source>
</evidence>
<dbReference type="GO" id="GO:0003677">
    <property type="term" value="F:DNA binding"/>
    <property type="evidence" value="ECO:0007669"/>
    <property type="project" value="InterPro"/>
</dbReference>
<organism evidence="2 3">
    <name type="scientific">Dysgonomonas macrotermitis</name>
    <dbReference type="NCBI Taxonomy" id="1346286"/>
    <lineage>
        <taxon>Bacteria</taxon>
        <taxon>Pseudomonadati</taxon>
        <taxon>Bacteroidota</taxon>
        <taxon>Bacteroidia</taxon>
        <taxon>Bacteroidales</taxon>
        <taxon>Dysgonomonadaceae</taxon>
        <taxon>Dysgonomonas</taxon>
    </lineage>
</organism>
<proteinExistence type="predicted"/>
<name>A0A1M5C6W6_9BACT</name>
<dbReference type="OrthoDB" id="1100309at2"/>
<dbReference type="Pfam" id="PF07460">
    <property type="entry name" value="NUMOD3"/>
    <property type="match status" value="1"/>
</dbReference>